<reference evidence="1 2" key="1">
    <citation type="submission" date="2018-10" db="EMBL/GenBank/DDBJ databases">
        <authorList>
            <consortium name="Pathogen Informatics"/>
        </authorList>
    </citation>
    <scope>NUCLEOTIDE SEQUENCE [LARGE SCALE GENOMIC DNA]</scope>
</reference>
<sequence length="166" mass="18420">MDFPNAPIAILDVDELSGPEESEYLDKPYEGVLKRSLSDPFEISNGLQLEASLERLIWTFDENVSHGLLDSPELNAKRDAESHAKTESTLSAIKSFWRISVAPIENPSKSYPLPNRPLMFENEDFHMADAESVSEADFEAFAPHIDLLLVNTPVPLIAILGPVLSN</sequence>
<dbReference type="AlphaFoldDB" id="A0A0R3U9R9"/>
<evidence type="ECO:0000313" key="2">
    <source>
        <dbReference type="Proteomes" id="UP000267029"/>
    </source>
</evidence>
<gene>
    <name evidence="1" type="ORF">MCOS_LOCUS3668</name>
</gene>
<organism evidence="1 2">
    <name type="scientific">Mesocestoides corti</name>
    <name type="common">Flatworm</name>
    <dbReference type="NCBI Taxonomy" id="53468"/>
    <lineage>
        <taxon>Eukaryota</taxon>
        <taxon>Metazoa</taxon>
        <taxon>Spiralia</taxon>
        <taxon>Lophotrochozoa</taxon>
        <taxon>Platyhelminthes</taxon>
        <taxon>Cestoda</taxon>
        <taxon>Eucestoda</taxon>
        <taxon>Cyclophyllidea</taxon>
        <taxon>Mesocestoididae</taxon>
        <taxon>Mesocestoides</taxon>
    </lineage>
</organism>
<dbReference type="Proteomes" id="UP000267029">
    <property type="component" value="Unassembled WGS sequence"/>
</dbReference>
<evidence type="ECO:0000313" key="1">
    <source>
        <dbReference type="EMBL" id="VDD77665.1"/>
    </source>
</evidence>
<keyword evidence="2" id="KW-1185">Reference proteome</keyword>
<dbReference type="OrthoDB" id="6280626at2759"/>
<dbReference type="EMBL" id="UXSR01000917">
    <property type="protein sequence ID" value="VDD77665.1"/>
    <property type="molecule type" value="Genomic_DNA"/>
</dbReference>
<protein>
    <submittedName>
        <fullName evidence="1">Uncharacterized protein</fullName>
    </submittedName>
</protein>
<proteinExistence type="predicted"/>
<accession>A0A0R3U9R9</accession>
<name>A0A0R3U9R9_MESCO</name>